<comment type="subcellular location">
    <subcellularLocation>
        <location evidence="1">Cell envelope</location>
    </subcellularLocation>
</comment>
<evidence type="ECO:0000259" key="6">
    <source>
        <dbReference type="PROSITE" id="PS51352"/>
    </source>
</evidence>
<feature type="domain" description="Thioredoxin" evidence="6">
    <location>
        <begin position="36"/>
        <end position="178"/>
    </location>
</feature>
<dbReference type="Pfam" id="PF08534">
    <property type="entry name" value="Redoxin"/>
    <property type="match status" value="1"/>
</dbReference>
<dbReference type="EMBL" id="SNYW01000007">
    <property type="protein sequence ID" value="TDQ83143.1"/>
    <property type="molecule type" value="Genomic_DNA"/>
</dbReference>
<dbReference type="InterPro" id="IPR050553">
    <property type="entry name" value="Thioredoxin_ResA/DsbE_sf"/>
</dbReference>
<dbReference type="RefSeq" id="WP_133612926.1">
    <property type="nucleotide sequence ID" value="NZ_SNYW01000007.1"/>
</dbReference>
<accession>A0A4R6WTZ6</accession>
<name>A0A4R6WTZ6_9PROT</name>
<proteinExistence type="inferred from homology"/>
<keyword evidence="3" id="KW-0201">Cytochrome c-type biogenesis</keyword>
<evidence type="ECO:0000256" key="1">
    <source>
        <dbReference type="ARBA" id="ARBA00004196"/>
    </source>
</evidence>
<dbReference type="GO" id="GO:0017004">
    <property type="term" value="P:cytochrome complex assembly"/>
    <property type="evidence" value="ECO:0007669"/>
    <property type="project" value="UniProtKB-KW"/>
</dbReference>
<dbReference type="PROSITE" id="PS00194">
    <property type="entry name" value="THIOREDOXIN_1"/>
    <property type="match status" value="1"/>
</dbReference>
<dbReference type="InterPro" id="IPR036249">
    <property type="entry name" value="Thioredoxin-like_sf"/>
</dbReference>
<dbReference type="InterPro" id="IPR013740">
    <property type="entry name" value="Redoxin"/>
</dbReference>
<keyword evidence="8" id="KW-1185">Reference proteome</keyword>
<dbReference type="PANTHER" id="PTHR42852:SF6">
    <property type="entry name" value="THIOL:DISULFIDE INTERCHANGE PROTEIN DSBE"/>
    <property type="match status" value="1"/>
</dbReference>
<evidence type="ECO:0000256" key="4">
    <source>
        <dbReference type="ARBA" id="ARBA00023157"/>
    </source>
</evidence>
<dbReference type="GO" id="GO:0030288">
    <property type="term" value="C:outer membrane-bounded periplasmic space"/>
    <property type="evidence" value="ECO:0007669"/>
    <property type="project" value="InterPro"/>
</dbReference>
<organism evidence="7 8">
    <name type="scientific">Dongia mobilis</name>
    <dbReference type="NCBI Taxonomy" id="578943"/>
    <lineage>
        <taxon>Bacteria</taxon>
        <taxon>Pseudomonadati</taxon>
        <taxon>Pseudomonadota</taxon>
        <taxon>Alphaproteobacteria</taxon>
        <taxon>Rhodospirillales</taxon>
        <taxon>Dongiaceae</taxon>
        <taxon>Dongia</taxon>
    </lineage>
</organism>
<evidence type="ECO:0000256" key="5">
    <source>
        <dbReference type="ARBA" id="ARBA00023284"/>
    </source>
</evidence>
<reference evidence="7 8" key="1">
    <citation type="submission" date="2019-03" db="EMBL/GenBank/DDBJ databases">
        <title>Genomic Encyclopedia of Type Strains, Phase III (KMG-III): the genomes of soil and plant-associated and newly described type strains.</title>
        <authorList>
            <person name="Whitman W."/>
        </authorList>
    </citation>
    <scope>NUCLEOTIDE SEQUENCE [LARGE SCALE GENOMIC DNA]</scope>
    <source>
        <strain evidence="7 8">CGMCC 1.7660</strain>
    </source>
</reference>
<keyword evidence="4" id="KW-1015">Disulfide bond</keyword>
<evidence type="ECO:0000313" key="8">
    <source>
        <dbReference type="Proteomes" id="UP000295783"/>
    </source>
</evidence>
<dbReference type="InterPro" id="IPR017937">
    <property type="entry name" value="Thioredoxin_CS"/>
</dbReference>
<dbReference type="Proteomes" id="UP000295783">
    <property type="component" value="Unassembled WGS sequence"/>
</dbReference>
<evidence type="ECO:0000313" key="7">
    <source>
        <dbReference type="EMBL" id="TDQ83143.1"/>
    </source>
</evidence>
<dbReference type="AlphaFoldDB" id="A0A4R6WTZ6"/>
<dbReference type="GO" id="GO:0015036">
    <property type="term" value="F:disulfide oxidoreductase activity"/>
    <property type="evidence" value="ECO:0007669"/>
    <property type="project" value="InterPro"/>
</dbReference>
<protein>
    <submittedName>
        <fullName evidence="7">Cytochrome c biogenesis protein CcmG/thiol:disulfide interchange protein DsbE</fullName>
    </submittedName>
</protein>
<dbReference type="Gene3D" id="3.40.30.10">
    <property type="entry name" value="Glutaredoxin"/>
    <property type="match status" value="1"/>
</dbReference>
<dbReference type="InterPro" id="IPR004799">
    <property type="entry name" value="Periplasmic_diS_OxRdtase_DsbE"/>
</dbReference>
<sequence>MHRLFFILPLVVVLVLVAVFWRGLDPARNPASISSALVGKPVPPFVLPGLTPEMPGLGDADLRGQVTVLNFFASWCAPCRAEHPLLKELAAVPEIRLVGITYKDRLADSLRFLAELGDPFAAIGADETGRIGIDFGLTGVPETFVIDRDGIVRYRLAQPIDEARLADEILPLIAELTR</sequence>
<dbReference type="PANTHER" id="PTHR42852">
    <property type="entry name" value="THIOL:DISULFIDE INTERCHANGE PROTEIN DSBE"/>
    <property type="match status" value="1"/>
</dbReference>
<comment type="similarity">
    <text evidence="2">Belongs to the thioredoxin family. DsbE subfamily.</text>
</comment>
<evidence type="ECO:0000256" key="2">
    <source>
        <dbReference type="ARBA" id="ARBA00007758"/>
    </source>
</evidence>
<dbReference type="NCBIfam" id="TIGR00385">
    <property type="entry name" value="dsbE"/>
    <property type="match status" value="1"/>
</dbReference>
<dbReference type="InterPro" id="IPR013766">
    <property type="entry name" value="Thioredoxin_domain"/>
</dbReference>
<evidence type="ECO:0000256" key="3">
    <source>
        <dbReference type="ARBA" id="ARBA00022748"/>
    </source>
</evidence>
<comment type="caution">
    <text evidence="7">The sequence shown here is derived from an EMBL/GenBank/DDBJ whole genome shotgun (WGS) entry which is preliminary data.</text>
</comment>
<dbReference type="CDD" id="cd03010">
    <property type="entry name" value="TlpA_like_DsbE"/>
    <property type="match status" value="1"/>
</dbReference>
<dbReference type="OrthoDB" id="9799347at2"/>
<keyword evidence="5" id="KW-0676">Redox-active center</keyword>
<dbReference type="SUPFAM" id="SSF52833">
    <property type="entry name" value="Thioredoxin-like"/>
    <property type="match status" value="1"/>
</dbReference>
<dbReference type="PROSITE" id="PS51352">
    <property type="entry name" value="THIOREDOXIN_2"/>
    <property type="match status" value="1"/>
</dbReference>
<gene>
    <name evidence="7" type="ORF">A8950_1428</name>
</gene>